<reference evidence="1" key="1">
    <citation type="submission" date="2009-09" db="EMBL/GenBank/DDBJ databases">
        <authorList>
            <person name="Weinstock G."/>
            <person name="Sodergren E."/>
            <person name="Clifton S."/>
            <person name="Fulton L."/>
            <person name="Fulton B."/>
            <person name="Courtney L."/>
            <person name="Fronick C."/>
            <person name="Harrison M."/>
            <person name="Strong C."/>
            <person name="Farmer C."/>
            <person name="Delahaunty K."/>
            <person name="Markovic C."/>
            <person name="Hall O."/>
            <person name="Minx P."/>
            <person name="Tomlinson C."/>
            <person name="Mitreva M."/>
            <person name="Nelson J."/>
            <person name="Hou S."/>
            <person name="Wollam A."/>
            <person name="Pepin K.H."/>
            <person name="Johnson M."/>
            <person name="Bhonagiri V."/>
            <person name="Nash W.E."/>
            <person name="Warren W."/>
            <person name="Chinwalla A."/>
            <person name="Mardis E.R."/>
            <person name="Wilson R.K."/>
        </authorList>
    </citation>
    <scope>NUCLEOTIDE SEQUENCE [LARGE SCALE GENOMIC DNA]</scope>
    <source>
        <strain evidence="1">DSM 20583</strain>
    </source>
</reference>
<name>C9L552_BLAHA</name>
<evidence type="ECO:0000313" key="2">
    <source>
        <dbReference type="Proteomes" id="UP000003755"/>
    </source>
</evidence>
<organism evidence="1 2">
    <name type="scientific">Blautia hansenii DSM 20583</name>
    <dbReference type="NCBI Taxonomy" id="537007"/>
    <lineage>
        <taxon>Bacteria</taxon>
        <taxon>Bacillati</taxon>
        <taxon>Bacillota</taxon>
        <taxon>Clostridia</taxon>
        <taxon>Lachnospirales</taxon>
        <taxon>Lachnospiraceae</taxon>
        <taxon>Blautia</taxon>
    </lineage>
</organism>
<dbReference type="HOGENOM" id="CLU_3180762_0_0_9"/>
<gene>
    <name evidence="1" type="ORF">BLAHAN_04502</name>
</gene>
<protein>
    <submittedName>
        <fullName evidence="1">Uncharacterized protein</fullName>
    </submittedName>
</protein>
<keyword evidence="2" id="KW-1185">Reference proteome</keyword>
<comment type="caution">
    <text evidence="1">The sequence shown here is derived from an EMBL/GenBank/DDBJ whole genome shotgun (WGS) entry which is preliminary data.</text>
</comment>
<dbReference type="AlphaFoldDB" id="C9L552"/>
<evidence type="ECO:0000313" key="1">
    <source>
        <dbReference type="EMBL" id="EEX22886.1"/>
    </source>
</evidence>
<proteinExistence type="predicted"/>
<sequence length="46" mass="5420">MFESEHFKKQAVLLRFTPSIPKWVQKTNAVSLYVKRGKADKNDRNL</sequence>
<dbReference type="EMBL" id="ABYU02000010">
    <property type="protein sequence ID" value="EEX22886.1"/>
    <property type="molecule type" value="Genomic_DNA"/>
</dbReference>
<dbReference type="STRING" id="537007.BLAHAN_04502"/>
<accession>C9L552</accession>
<dbReference type="Proteomes" id="UP000003755">
    <property type="component" value="Unassembled WGS sequence"/>
</dbReference>